<dbReference type="Gene3D" id="1.10.1200.10">
    <property type="entry name" value="ACP-like"/>
    <property type="match status" value="1"/>
</dbReference>
<dbReference type="NCBIfam" id="TIGR01733">
    <property type="entry name" value="AA-adenyl-dom"/>
    <property type="match status" value="1"/>
</dbReference>
<evidence type="ECO:0000256" key="1">
    <source>
        <dbReference type="ARBA" id="ARBA00001957"/>
    </source>
</evidence>
<dbReference type="CDD" id="cd05930">
    <property type="entry name" value="A_NRPS"/>
    <property type="match status" value="1"/>
</dbReference>
<proteinExistence type="predicted"/>
<dbReference type="InterPro" id="IPR029058">
    <property type="entry name" value="AB_hydrolase_fold"/>
</dbReference>
<keyword evidence="8" id="KW-1185">Reference proteome</keyword>
<dbReference type="Gene3D" id="3.30.559.30">
    <property type="entry name" value="Nonribosomal peptide synthetase, condensation domain"/>
    <property type="match status" value="1"/>
</dbReference>
<feature type="region of interest" description="Disordered" evidence="5">
    <location>
        <begin position="801"/>
        <end position="825"/>
    </location>
</feature>
<feature type="region of interest" description="Disordered" evidence="5">
    <location>
        <begin position="2002"/>
        <end position="2021"/>
    </location>
</feature>
<dbReference type="Pfam" id="PF13193">
    <property type="entry name" value="AMP-binding_C"/>
    <property type="match status" value="1"/>
</dbReference>
<dbReference type="Gene3D" id="3.40.50.12780">
    <property type="entry name" value="N-terminal domain of ligase-like"/>
    <property type="match status" value="1"/>
</dbReference>
<reference evidence="7" key="1">
    <citation type="submission" date="2022-12" db="EMBL/GenBank/DDBJ databases">
        <authorList>
            <person name="Ruckert C."/>
            <person name="Busche T."/>
            <person name="Kalinowski J."/>
            <person name="Wittmann C."/>
        </authorList>
    </citation>
    <scope>NUCLEOTIDE SEQUENCE</scope>
    <source>
        <strain evidence="7">DSM 40467</strain>
    </source>
</reference>
<dbReference type="Gene3D" id="3.30.300.30">
    <property type="match status" value="3"/>
</dbReference>
<dbReference type="PANTHER" id="PTHR45527:SF1">
    <property type="entry name" value="FATTY ACID SYNTHASE"/>
    <property type="match status" value="1"/>
</dbReference>
<dbReference type="PROSITE" id="PS50075">
    <property type="entry name" value="CARRIER"/>
    <property type="match status" value="2"/>
</dbReference>
<dbReference type="SUPFAM" id="SSF56801">
    <property type="entry name" value="Acetyl-CoA synthetase-like"/>
    <property type="match status" value="2"/>
</dbReference>
<evidence type="ECO:0000259" key="6">
    <source>
        <dbReference type="PROSITE" id="PS50075"/>
    </source>
</evidence>
<dbReference type="Gene3D" id="2.30.38.10">
    <property type="entry name" value="Luciferase, Domain 3"/>
    <property type="match status" value="1"/>
</dbReference>
<dbReference type="SMART" id="SM00823">
    <property type="entry name" value="PKS_PP"/>
    <property type="match status" value="2"/>
</dbReference>
<keyword evidence="3" id="KW-0597">Phosphoprotein</keyword>
<dbReference type="InterPro" id="IPR010071">
    <property type="entry name" value="AA_adenyl_dom"/>
</dbReference>
<evidence type="ECO:0000256" key="3">
    <source>
        <dbReference type="ARBA" id="ARBA00022553"/>
    </source>
</evidence>
<dbReference type="InterPro" id="IPR025110">
    <property type="entry name" value="AMP-bd_C"/>
</dbReference>
<dbReference type="PROSITE" id="PS00012">
    <property type="entry name" value="PHOSPHOPANTETHEINE"/>
    <property type="match status" value="2"/>
</dbReference>
<dbReference type="InterPro" id="IPR045851">
    <property type="entry name" value="AMP-bd_C_sf"/>
</dbReference>
<gene>
    <name evidence="7" type="ORF">STRCI_001040</name>
</gene>
<dbReference type="SUPFAM" id="SSF53335">
    <property type="entry name" value="S-adenosyl-L-methionine-dependent methyltransferases"/>
    <property type="match status" value="1"/>
</dbReference>
<evidence type="ECO:0000256" key="5">
    <source>
        <dbReference type="SAM" id="MobiDB-lite"/>
    </source>
</evidence>
<dbReference type="InterPro" id="IPR042099">
    <property type="entry name" value="ANL_N_sf"/>
</dbReference>
<evidence type="ECO:0000313" key="8">
    <source>
        <dbReference type="Proteomes" id="UP001164439"/>
    </source>
</evidence>
<dbReference type="Gene3D" id="3.40.50.980">
    <property type="match status" value="2"/>
</dbReference>
<dbReference type="CDD" id="cd19540">
    <property type="entry name" value="LCL_NRPS-like"/>
    <property type="match status" value="1"/>
</dbReference>
<dbReference type="Gene3D" id="3.30.559.10">
    <property type="entry name" value="Chloramphenicol acetyltransferase-like domain"/>
    <property type="match status" value="1"/>
</dbReference>
<dbReference type="Gene3D" id="3.40.50.150">
    <property type="entry name" value="Vaccinia Virus protein VP39"/>
    <property type="match status" value="1"/>
</dbReference>
<keyword evidence="4" id="KW-0677">Repeat</keyword>
<dbReference type="InterPro" id="IPR036736">
    <property type="entry name" value="ACP-like_sf"/>
</dbReference>
<dbReference type="SUPFAM" id="SSF52777">
    <property type="entry name" value="CoA-dependent acyltransferases"/>
    <property type="match status" value="2"/>
</dbReference>
<dbReference type="EMBL" id="CP114413">
    <property type="protein sequence ID" value="WAZ19952.1"/>
    <property type="molecule type" value="Genomic_DNA"/>
</dbReference>
<dbReference type="InterPro" id="IPR020845">
    <property type="entry name" value="AMP-binding_CS"/>
</dbReference>
<dbReference type="PROSITE" id="PS00455">
    <property type="entry name" value="AMP_BINDING"/>
    <property type="match status" value="2"/>
</dbReference>
<sequence>MTDGPPDTLTRFLDGVRRHPNRPAVLTPTGGLTFAGLHERVEALAAALRFAGAGPGTVTGVVLPRCPDLVAAPLAAWRTGSAFALLDPAHPGTRLRALAEGAGVSVVVAPDGDDWAPGVTRVDPALPAGRGPLSEAAVPRDTTAYLVHTSGSTGPPKPVQISHANVAHLAGALDSAGCHSAAPGRVAWLAGLSSDASVQQWLRICRGDTLVLPDDATRQDPRRLAAFLRTARITDLDATPALWALLRPHLVRRTPGELPLRLHLGGEPVPPAMWNDLVTLAADGSVTALNLYGPAECTVDATAAPVAGPAPVIGGPLPGVRAHVLDGRLRPVPDGESGELYLAGAQVALGYARLPALTAERFVAEPGGPAGSRMYRTGDRVRRSASGALSYQGRVDDQFKLHGVRIEPGEIEGVLTGRATVARAVVVPREDRPGDRRVVAYVTGRADAGPPDPADLRAYCADRLPPALVPSAIVVLDAFTPAPGGKVDRSALPAPDYARAGRGGAPDGDRERRLCRLYADVLGVPRVGPHDDFFELGGHSLLAMRLIGRVRAALGTEVEMRDLFTAPTPSALAGRLSAAAPSRRPVPRRLPRPRRLPLSYAQRRLWFLDRLHGPGSAYNEHIALRFHGPLDRPALQRALHDVVVRHEVLRTVFPQDAGGEPYQHILGPAESRPQLPLLAVGEDGLGDALRERAGVPFDLARHVPLRAALFRPAPGTHVLLLVTHHIASDGWSLGPLARDLAHAYRARCAGRAPDWPGLPVQYADYTLWQRELLGDPDDPDSLHARQLAYWRKELEGLPERLRLPGERPAGARHAGGRSGSGPVGSGPGGTVPFVCGPELHSALLELAREQHCTLFMVIRAGLAVLLTRLGAGDDIPLGVASAGRGDPALDDLVGFFVNTLLLRTDTSGDPTFRALLEQVRESDLAAAEHQDLPFDRLVEDLNPRRAGHHQPLFQVMLAFQNTARADWGFGAGLTVTPQAVERDRARFDLALSVTELHTAHGAPDGLRGDLEYSLDLFEAASAHRLAARLTTVLRTAATDPDRRIGGYDLLTEDERPRPAAPALPEPRAALDLFEERALGAPDAIAVCFEGQRVTYGELDARADRLAHRLAARGTGPDDVVAAVLDRSVELIVAVLAVWKTGAAFLPVDPRYPAARIAHILTDARPALLLTAARTALPDTPSVPRMDVQDGAWEAPSHSLTGPRLTRRARPDHLAYVIYTSGSTGTPKPVAVTRAGYANLVAHQAATLNVDTGSRVLQFASAGFDAFFWELGMTLTAGAALVLAPAARLLPGPELARLADEHAISHLTVPPAVLGALAPDALPGVTTLVVAGEACGAELAARWSRGRTLINGYGPTETTVCATMSDALRPHGHVPPIGDPVRGTRVHVLDELLRPVPAGVTGELYIAGAGLARGYRGRPGPTAERFVANPFGPLGTRAYRTGDLVRQTSDGRLEFVGRADDQVKLRGHRVELGEVEARVAAAEGVAQAAVVLREDRRGEPAIVAYVVPEAPAGPDGGESGRVEEWRQVHDAVYAGPAVAPGEDDFSGWHDSRDGTPIPVEDMREWRDATVRRIRELRPTRVLEIGAGSGLLLTELAPYTAEYWGLDFSAEAIRRLRTRVGRLGLPEGRVVLRRQAAHDATGIPAGHFDAVVLNSVVQYFPSGAYLTRVLDLAGRALAPGGRVFVGDIRNLRLRDRARPGVQDVPELLVDPDYFTAYAAGSGRFTTCDVRLKRGERISELTALRYDVVLGTGAAPEEPEPGPVLRWGADARTPDTVARFAETRRPARFTVTGVPNARLTGFLHDPGCPRRAAVDPERLARLGENLGYGVTLRWSADPDDTCFDAEFTAGGTTPDRPVRNAVGAGLARYVGTPRTAADEHRLRASVRRQVAAFLPDFMVPSAVVVLDRLPLTPHGKTDRAALPAPPTARPEGPTALPRTDREKALCAMYADLLGLDQVGTDESFFDLGGHSLLATRLVSRIRADLGLDVPVGTLFDAPRVADLAPRLDGAPTSRPPLRRMRRPD</sequence>
<feature type="compositionally biased region" description="Gly residues" evidence="5">
    <location>
        <begin position="816"/>
        <end position="825"/>
    </location>
</feature>
<dbReference type="Pfam" id="PF00668">
    <property type="entry name" value="Condensation"/>
    <property type="match status" value="1"/>
</dbReference>
<dbReference type="RefSeq" id="WP_269657643.1">
    <property type="nucleotide sequence ID" value="NZ_CP114413.1"/>
</dbReference>
<evidence type="ECO:0000256" key="4">
    <source>
        <dbReference type="ARBA" id="ARBA00022737"/>
    </source>
</evidence>
<feature type="domain" description="Carrier" evidence="6">
    <location>
        <begin position="505"/>
        <end position="580"/>
    </location>
</feature>
<dbReference type="InterPro" id="IPR006162">
    <property type="entry name" value="Ppantetheine_attach_site"/>
</dbReference>
<dbReference type="InterPro" id="IPR013217">
    <property type="entry name" value="Methyltransf_12"/>
</dbReference>
<dbReference type="Pfam" id="PF00550">
    <property type="entry name" value="PP-binding"/>
    <property type="match status" value="2"/>
</dbReference>
<dbReference type="InterPro" id="IPR020806">
    <property type="entry name" value="PKS_PP-bd"/>
</dbReference>
<organism evidence="7 8">
    <name type="scientific">Streptomyces cinnabarinus</name>
    <dbReference type="NCBI Taxonomy" id="67287"/>
    <lineage>
        <taxon>Bacteria</taxon>
        <taxon>Bacillati</taxon>
        <taxon>Actinomycetota</taxon>
        <taxon>Actinomycetes</taxon>
        <taxon>Kitasatosporales</taxon>
        <taxon>Streptomycetaceae</taxon>
        <taxon>Streptomyces</taxon>
    </lineage>
</organism>
<dbReference type="Pfam" id="PF08242">
    <property type="entry name" value="Methyltransf_12"/>
    <property type="match status" value="1"/>
</dbReference>
<evidence type="ECO:0000256" key="2">
    <source>
        <dbReference type="ARBA" id="ARBA00022450"/>
    </source>
</evidence>
<dbReference type="InterPro" id="IPR023213">
    <property type="entry name" value="CAT-like_dom_sf"/>
</dbReference>
<dbReference type="InterPro" id="IPR009081">
    <property type="entry name" value="PP-bd_ACP"/>
</dbReference>
<dbReference type="InterPro" id="IPR000873">
    <property type="entry name" value="AMP-dep_synth/lig_dom"/>
</dbReference>
<feature type="domain" description="Carrier" evidence="6">
    <location>
        <begin position="1933"/>
        <end position="2008"/>
    </location>
</feature>
<dbReference type="PANTHER" id="PTHR45527">
    <property type="entry name" value="NONRIBOSOMAL PEPTIDE SYNTHETASE"/>
    <property type="match status" value="1"/>
</dbReference>
<dbReference type="SUPFAM" id="SSF47336">
    <property type="entry name" value="ACP-like"/>
    <property type="match status" value="2"/>
</dbReference>
<dbReference type="InterPro" id="IPR029063">
    <property type="entry name" value="SAM-dependent_MTases_sf"/>
</dbReference>
<evidence type="ECO:0000313" key="7">
    <source>
        <dbReference type="EMBL" id="WAZ19952.1"/>
    </source>
</evidence>
<accession>A0ABY7K625</accession>
<dbReference type="Gene3D" id="3.40.50.1820">
    <property type="entry name" value="alpha/beta hydrolase"/>
    <property type="match status" value="1"/>
</dbReference>
<feature type="region of interest" description="Disordered" evidence="5">
    <location>
        <begin position="1911"/>
        <end position="1934"/>
    </location>
</feature>
<keyword evidence="2" id="KW-0596">Phosphopantetheine</keyword>
<dbReference type="Proteomes" id="UP001164439">
    <property type="component" value="Chromosome"/>
</dbReference>
<dbReference type="InterPro" id="IPR001242">
    <property type="entry name" value="Condensation_dom"/>
</dbReference>
<comment type="cofactor">
    <cofactor evidence="1">
        <name>pantetheine 4'-phosphate</name>
        <dbReference type="ChEBI" id="CHEBI:47942"/>
    </cofactor>
</comment>
<dbReference type="Pfam" id="PF00501">
    <property type="entry name" value="AMP-binding"/>
    <property type="match status" value="2"/>
</dbReference>
<protein>
    <submittedName>
        <fullName evidence="7">Amino acid adenylation domain-containing protein</fullName>
    </submittedName>
</protein>
<name>A0ABY7K625_9ACTN</name>
<dbReference type="CDD" id="cd02440">
    <property type="entry name" value="AdoMet_MTases"/>
    <property type="match status" value="1"/>
</dbReference>